<organism evidence="2 3">
    <name type="scientific">Agrilus planipennis</name>
    <name type="common">Emerald ash borer</name>
    <name type="synonym">Agrilus marcopoli</name>
    <dbReference type="NCBI Taxonomy" id="224129"/>
    <lineage>
        <taxon>Eukaryota</taxon>
        <taxon>Metazoa</taxon>
        <taxon>Ecdysozoa</taxon>
        <taxon>Arthropoda</taxon>
        <taxon>Hexapoda</taxon>
        <taxon>Insecta</taxon>
        <taxon>Pterygota</taxon>
        <taxon>Neoptera</taxon>
        <taxon>Endopterygota</taxon>
        <taxon>Coleoptera</taxon>
        <taxon>Polyphaga</taxon>
        <taxon>Elateriformia</taxon>
        <taxon>Buprestoidea</taxon>
        <taxon>Buprestidae</taxon>
        <taxon>Agrilinae</taxon>
        <taxon>Agrilus</taxon>
    </lineage>
</organism>
<gene>
    <name evidence="3" type="primary">LOC112905001</name>
</gene>
<feature type="region of interest" description="Disordered" evidence="1">
    <location>
        <begin position="92"/>
        <end position="120"/>
    </location>
</feature>
<dbReference type="RefSeq" id="XP_025832247.1">
    <property type="nucleotide sequence ID" value="XM_025976462.1"/>
</dbReference>
<accession>A0A7F5R8F2</accession>
<reference evidence="3" key="1">
    <citation type="submission" date="2025-08" db="UniProtKB">
        <authorList>
            <consortium name="RefSeq"/>
        </authorList>
    </citation>
    <scope>IDENTIFICATION</scope>
    <source>
        <tissue evidence="3">Entire body</tissue>
    </source>
</reference>
<name>A0A7F5R8F2_AGRPL</name>
<dbReference type="GeneID" id="112905001"/>
<evidence type="ECO:0000256" key="1">
    <source>
        <dbReference type="SAM" id="MobiDB-lite"/>
    </source>
</evidence>
<dbReference type="PANTHER" id="PTHR33480:SF5">
    <property type="entry name" value="SI:DKEY-51D8.9"/>
    <property type="match status" value="1"/>
</dbReference>
<evidence type="ECO:0000313" key="3">
    <source>
        <dbReference type="RefSeq" id="XP_025832247.1"/>
    </source>
</evidence>
<feature type="compositionally biased region" description="Basic and acidic residues" evidence="1">
    <location>
        <begin position="106"/>
        <end position="116"/>
    </location>
</feature>
<dbReference type="PANTHER" id="PTHR33480">
    <property type="entry name" value="SET DOMAIN-CONTAINING PROTEIN-RELATED"/>
    <property type="match status" value="1"/>
</dbReference>
<dbReference type="OrthoDB" id="6753065at2759"/>
<protein>
    <submittedName>
        <fullName evidence="3">Uncharacterized protein LOC112905001</fullName>
    </submittedName>
</protein>
<dbReference type="Proteomes" id="UP000192223">
    <property type="component" value="Unplaced"/>
</dbReference>
<proteinExistence type="predicted"/>
<feature type="compositionally biased region" description="Acidic residues" evidence="1">
    <location>
        <begin position="92"/>
        <end position="105"/>
    </location>
</feature>
<dbReference type="KEGG" id="apln:112905001"/>
<dbReference type="InParanoid" id="A0A7F5R8F2"/>
<sequence length="234" mass="27752">MQILSLSKDDIKQFSNFMGHTVKTHEEFYELPVDVYQTAKVSKLLLMIENGVPIEHRGKSLSEIEIDCKYAEENDMKSLANHHDDGLVTEEIEENNEKEDSDQETEDGKEVAEMNEKKRKRMKFIRRKEQPKYREKYTDSNIDDRSKTKIEEMKNIGQEKAEEYFEGRKKRKSEKWSPNEVSLLKKTFQKYLIKGSYPSTEEIRKFLNKNCIDRKPVVVKAKLQHLRKLQQSQK</sequence>
<keyword evidence="2" id="KW-1185">Reference proteome</keyword>
<dbReference type="AlphaFoldDB" id="A0A7F5R8F2"/>
<evidence type="ECO:0000313" key="2">
    <source>
        <dbReference type="Proteomes" id="UP000192223"/>
    </source>
</evidence>